<dbReference type="AlphaFoldDB" id="A0A166C5A2"/>
<dbReference type="STRING" id="66851.MBORA_16120"/>
<evidence type="ECO:0000313" key="1">
    <source>
        <dbReference type="EMBL" id="KZX11367.1"/>
    </source>
</evidence>
<gene>
    <name evidence="1" type="ORF">MBORA_16120</name>
</gene>
<protein>
    <submittedName>
        <fullName evidence="1">Uncharacterized protein</fullName>
    </submittedName>
</protein>
<accession>A0A166C5A2</accession>
<comment type="caution">
    <text evidence="1">The sequence shown here is derived from an EMBL/GenBank/DDBJ whole genome shotgun (WGS) entry which is preliminary data.</text>
</comment>
<dbReference type="RefSeq" id="WP_042693445.1">
    <property type="nucleotide sequence ID" value="NZ_CABMAB010000022.1"/>
</dbReference>
<proteinExistence type="predicted"/>
<dbReference type="EMBL" id="LWMU01000092">
    <property type="protein sequence ID" value="KZX11367.1"/>
    <property type="molecule type" value="Genomic_DNA"/>
</dbReference>
<reference evidence="2" key="1">
    <citation type="journal article" date="2016" name="Genome Announc.">
        <title>Draft Genome Sequences of Methanobrevibacter curvatus DSM11111, Methanobrevibacter cuticularis DSM11139, Methanobrevibacter filiformis DSM11501, and Methanobrevibacter oralis DSM7256.</title>
        <authorList>
            <person name="Poehlein A."/>
            <person name="Seedorf H."/>
        </authorList>
    </citation>
    <scope>NUCLEOTIDE SEQUENCE [LARGE SCALE GENOMIC DNA]</scope>
    <source>
        <strain evidence="2">DSM 7256 / JCM 30027 / ZR</strain>
    </source>
</reference>
<sequence>MTDELKESLKKLLELELGIPLNPKTVKQYEPDFNDDTLILDYFPINSITQLTIDNKNITDYKLMEEVGLIYFNKNRAGKLYVEYTYSLKEEEYDSLLNLMVEYEKDTSLTKQVSSITEGKRSLTYDTSLSKGALIQSLITDLKNKYSCIVRMI</sequence>
<name>A0A166C5A2_METOA</name>
<evidence type="ECO:0000313" key="2">
    <source>
        <dbReference type="Proteomes" id="UP000077428"/>
    </source>
</evidence>
<keyword evidence="2" id="KW-1185">Reference proteome</keyword>
<dbReference type="Proteomes" id="UP000077428">
    <property type="component" value="Unassembled WGS sequence"/>
</dbReference>
<organism evidence="1 2">
    <name type="scientific">Methanobrevibacter oralis</name>
    <dbReference type="NCBI Taxonomy" id="66851"/>
    <lineage>
        <taxon>Archaea</taxon>
        <taxon>Methanobacteriati</taxon>
        <taxon>Methanobacteriota</taxon>
        <taxon>Methanomada group</taxon>
        <taxon>Methanobacteria</taxon>
        <taxon>Methanobacteriales</taxon>
        <taxon>Methanobacteriaceae</taxon>
        <taxon>Methanobrevibacter</taxon>
    </lineage>
</organism>
<dbReference type="PATRIC" id="fig|66851.6.peg.1752"/>